<evidence type="ECO:0000313" key="7">
    <source>
        <dbReference type="Proteomes" id="UP000053477"/>
    </source>
</evidence>
<reference evidence="6 7" key="1">
    <citation type="submission" date="2015-04" db="EMBL/GenBank/DDBJ databases">
        <title>Complete genome sequence of Schizopora paradoxa KUC8140, a cosmopolitan wood degrader in East Asia.</title>
        <authorList>
            <consortium name="DOE Joint Genome Institute"/>
            <person name="Min B."/>
            <person name="Park H."/>
            <person name="Jang Y."/>
            <person name="Kim J.-J."/>
            <person name="Kim K.H."/>
            <person name="Pangilinan J."/>
            <person name="Lipzen A."/>
            <person name="Riley R."/>
            <person name="Grigoriev I.V."/>
            <person name="Spatafora J.W."/>
            <person name="Choi I.-G."/>
        </authorList>
    </citation>
    <scope>NUCLEOTIDE SEQUENCE [LARGE SCALE GENOMIC DNA]</scope>
    <source>
        <strain evidence="6 7">KUC8140</strain>
    </source>
</reference>
<keyword evidence="2 3" id="KW-0833">Ubl conjugation pathway</keyword>
<dbReference type="InterPro" id="IPR001232">
    <property type="entry name" value="SKP1-like"/>
</dbReference>
<dbReference type="InParanoid" id="A0A0H2QWP8"/>
<dbReference type="InterPro" id="IPR036296">
    <property type="entry name" value="SKP1-like_dim_sf"/>
</dbReference>
<comment type="subunit">
    <text evidence="3">Component of the SCF (SKP1-CUL1-F-box protein) E3 ubiquitin ligase complexes.</text>
</comment>
<dbReference type="UniPathway" id="UPA00143"/>
<dbReference type="EMBL" id="KQ086812">
    <property type="protein sequence ID" value="KLO03990.1"/>
    <property type="molecule type" value="Genomic_DNA"/>
</dbReference>
<comment type="pathway">
    <text evidence="3">Protein modification; protein ubiquitination.</text>
</comment>
<evidence type="ECO:0000259" key="5">
    <source>
        <dbReference type="Pfam" id="PF03931"/>
    </source>
</evidence>
<dbReference type="STRING" id="27342.A0A0H2QWP8"/>
<dbReference type="AlphaFoldDB" id="A0A0H2QWP8"/>
<dbReference type="OrthoDB" id="2342932at2759"/>
<dbReference type="GO" id="GO:0006511">
    <property type="term" value="P:ubiquitin-dependent protein catabolic process"/>
    <property type="evidence" value="ECO:0007669"/>
    <property type="project" value="InterPro"/>
</dbReference>
<dbReference type="InterPro" id="IPR011333">
    <property type="entry name" value="SKP1/BTB/POZ_sf"/>
</dbReference>
<dbReference type="PIRSF" id="PIRSF028729">
    <property type="entry name" value="E3_ubiquit_lig_SCF_Skp"/>
    <property type="match status" value="1"/>
</dbReference>
<dbReference type="Gene3D" id="3.30.710.10">
    <property type="entry name" value="Potassium Channel Kv1.1, Chain A"/>
    <property type="match status" value="1"/>
</dbReference>
<dbReference type="SMART" id="SM00512">
    <property type="entry name" value="Skp1"/>
    <property type="match status" value="1"/>
</dbReference>
<evidence type="ECO:0000256" key="2">
    <source>
        <dbReference type="ARBA" id="ARBA00022786"/>
    </source>
</evidence>
<name>A0A0H2QWP8_9AGAM</name>
<dbReference type="Pfam" id="PF01466">
    <property type="entry name" value="Skp1"/>
    <property type="match status" value="1"/>
</dbReference>
<dbReference type="GO" id="GO:0016567">
    <property type="term" value="P:protein ubiquitination"/>
    <property type="evidence" value="ECO:0007669"/>
    <property type="project" value="UniProtKB-UniPathway"/>
</dbReference>
<feature type="domain" description="SKP1 component dimerisation" evidence="4">
    <location>
        <begin position="116"/>
        <end position="162"/>
    </location>
</feature>
<keyword evidence="7" id="KW-1185">Reference proteome</keyword>
<feature type="domain" description="SKP1 component POZ" evidence="5">
    <location>
        <begin position="23"/>
        <end position="70"/>
    </location>
</feature>
<evidence type="ECO:0000256" key="1">
    <source>
        <dbReference type="ARBA" id="ARBA00009993"/>
    </source>
</evidence>
<protein>
    <recommendedName>
        <fullName evidence="3">E3 ubiquitin ligase complex SCF subunit</fullName>
    </recommendedName>
</protein>
<sequence>MSRPEEIQDLVVRIQPANALVPIDVRFAVARQMRIIKNMIEDFGVLDEAIPVPNVNSDVFDIVLEYCQRYSEVEDISSNQTTSNDLEINDWDKQFLLRHASKIYTLMIAANYLEVPGLLDLGVKYVVNNMCDKTPKQIREFFNIPNDWEPTLYKTIMKENGWNEDD</sequence>
<dbReference type="SUPFAM" id="SSF81382">
    <property type="entry name" value="Skp1 dimerisation domain-like"/>
    <property type="match status" value="1"/>
</dbReference>
<dbReference type="CDD" id="cd18322">
    <property type="entry name" value="BTB_POZ_SKP1"/>
    <property type="match status" value="1"/>
</dbReference>
<comment type="similarity">
    <text evidence="1 3">Belongs to the SKP1 family.</text>
</comment>
<gene>
    <name evidence="6" type="ORF">SCHPADRAFT_948103</name>
</gene>
<dbReference type="Pfam" id="PF03931">
    <property type="entry name" value="Skp1_POZ"/>
    <property type="match status" value="1"/>
</dbReference>
<evidence type="ECO:0000259" key="4">
    <source>
        <dbReference type="Pfam" id="PF01466"/>
    </source>
</evidence>
<keyword evidence="6" id="KW-0436">Ligase</keyword>
<comment type="function">
    <text evidence="3">Essential component of the SCF (SKP1-CUL1-F-box protein) E3 ubiquitin ligase complexes, which mediate the ubiquitination and subsequent proteasomal degradation of target proteins.</text>
</comment>
<dbReference type="InterPro" id="IPR016072">
    <property type="entry name" value="Skp1_comp_dimer"/>
</dbReference>
<dbReference type="GO" id="GO:0016874">
    <property type="term" value="F:ligase activity"/>
    <property type="evidence" value="ECO:0007669"/>
    <property type="project" value="UniProtKB-KW"/>
</dbReference>
<organism evidence="6 7">
    <name type="scientific">Schizopora paradoxa</name>
    <dbReference type="NCBI Taxonomy" id="27342"/>
    <lineage>
        <taxon>Eukaryota</taxon>
        <taxon>Fungi</taxon>
        <taxon>Dikarya</taxon>
        <taxon>Basidiomycota</taxon>
        <taxon>Agaricomycotina</taxon>
        <taxon>Agaricomycetes</taxon>
        <taxon>Hymenochaetales</taxon>
        <taxon>Schizoporaceae</taxon>
        <taxon>Schizopora</taxon>
    </lineage>
</organism>
<evidence type="ECO:0000313" key="6">
    <source>
        <dbReference type="EMBL" id="KLO03990.1"/>
    </source>
</evidence>
<dbReference type="InterPro" id="IPR016897">
    <property type="entry name" value="SKP1"/>
</dbReference>
<proteinExistence type="inferred from homology"/>
<dbReference type="PANTHER" id="PTHR11165">
    <property type="entry name" value="SKP1"/>
    <property type="match status" value="1"/>
</dbReference>
<accession>A0A0H2QWP8</accession>
<dbReference type="SUPFAM" id="SSF54695">
    <property type="entry name" value="POZ domain"/>
    <property type="match status" value="1"/>
</dbReference>
<dbReference type="Proteomes" id="UP000053477">
    <property type="component" value="Unassembled WGS sequence"/>
</dbReference>
<dbReference type="InterPro" id="IPR016073">
    <property type="entry name" value="Skp1_comp_POZ"/>
</dbReference>
<evidence type="ECO:0000256" key="3">
    <source>
        <dbReference type="PIRNR" id="PIRNR028729"/>
    </source>
</evidence>